<dbReference type="eggNOG" id="ENOG5032EEP">
    <property type="taxonomic scope" value="Bacteria"/>
</dbReference>
<feature type="domain" description="S-layer protein C-terminal" evidence="1">
    <location>
        <begin position="173"/>
        <end position="211"/>
    </location>
</feature>
<organism evidence="2 3">
    <name type="scientific">Companilactobacillus nodensis DSM 19682 = JCM 14932 = NBRC 107160</name>
    <dbReference type="NCBI Taxonomy" id="1423775"/>
    <lineage>
        <taxon>Bacteria</taxon>
        <taxon>Bacillati</taxon>
        <taxon>Bacillota</taxon>
        <taxon>Bacilli</taxon>
        <taxon>Lactobacillales</taxon>
        <taxon>Lactobacillaceae</taxon>
        <taxon>Companilactobacillus</taxon>
    </lineage>
</organism>
<accession>A0A0R1KIF9</accession>
<evidence type="ECO:0000259" key="1">
    <source>
        <dbReference type="Pfam" id="PF03217"/>
    </source>
</evidence>
<dbReference type="AlphaFoldDB" id="A0A0R1KIF9"/>
<evidence type="ECO:0000313" key="3">
    <source>
        <dbReference type="Proteomes" id="UP000051248"/>
    </source>
</evidence>
<proteinExistence type="predicted"/>
<evidence type="ECO:0000313" key="2">
    <source>
        <dbReference type="EMBL" id="KRK80788.1"/>
    </source>
</evidence>
<comment type="caution">
    <text evidence="2">The sequence shown here is derived from an EMBL/GenBank/DDBJ whole genome shotgun (WGS) entry which is preliminary data.</text>
</comment>
<reference evidence="2 3" key="1">
    <citation type="journal article" date="2015" name="Genome Announc.">
        <title>Expanding the biotechnology potential of lactobacilli through comparative genomics of 213 strains and associated genera.</title>
        <authorList>
            <person name="Sun Z."/>
            <person name="Harris H.M."/>
            <person name="McCann A."/>
            <person name="Guo C."/>
            <person name="Argimon S."/>
            <person name="Zhang W."/>
            <person name="Yang X."/>
            <person name="Jeffery I.B."/>
            <person name="Cooney J.C."/>
            <person name="Kagawa T.F."/>
            <person name="Liu W."/>
            <person name="Song Y."/>
            <person name="Salvetti E."/>
            <person name="Wrobel A."/>
            <person name="Rasinkangas P."/>
            <person name="Parkhill J."/>
            <person name="Rea M.C."/>
            <person name="O'Sullivan O."/>
            <person name="Ritari J."/>
            <person name="Douillard F.P."/>
            <person name="Paul Ross R."/>
            <person name="Yang R."/>
            <person name="Briner A.E."/>
            <person name="Felis G.E."/>
            <person name="de Vos W.M."/>
            <person name="Barrangou R."/>
            <person name="Klaenhammer T.R."/>
            <person name="Caufield P.W."/>
            <person name="Cui Y."/>
            <person name="Zhang H."/>
            <person name="O'Toole P.W."/>
        </authorList>
    </citation>
    <scope>NUCLEOTIDE SEQUENCE [LARGE SCALE GENOMIC DNA]</scope>
    <source>
        <strain evidence="2 3">DSM 19682</strain>
    </source>
</reference>
<protein>
    <recommendedName>
        <fullName evidence="1">S-layer protein C-terminal domain-containing protein</fullName>
    </recommendedName>
</protein>
<keyword evidence="3" id="KW-1185">Reference proteome</keyword>
<dbReference type="Pfam" id="PF03217">
    <property type="entry name" value="SlpA"/>
    <property type="match status" value="2"/>
</dbReference>
<sequence>MDIPAGHYGDTPKTITAPAIPGYNSPSIIVTYGADGTPTITYANDPTKEVKLTDVLSYTRRSSGSSNTVKPVTPDEGVIEHKVQTIATYSDKPDVEIYQLGSDNKMSMVTNRMLKHQTNWYSDATITVDGVGYYRVATNEWAKVSQAYPYQALNLHIRTYDDSDKALYKAEDVVISNETLAPSSSWITDRETYVINNTKYYRVATNKFVSADDVYVYSPVNMVVTTHANTYTTVYTAKGAAVTNRSLMNDSSWKVDSITYINGDKYYRVATNEFVKASDVDVNNMI</sequence>
<dbReference type="PATRIC" id="fig|1423775.4.peg.947"/>
<gene>
    <name evidence="2" type="ORF">FD03_GL000920</name>
</gene>
<feature type="domain" description="S-layer protein C-terminal" evidence="1">
    <location>
        <begin position="232"/>
        <end position="278"/>
    </location>
</feature>
<dbReference type="Proteomes" id="UP000051248">
    <property type="component" value="Unassembled WGS sequence"/>
</dbReference>
<dbReference type="EMBL" id="AZDZ01000002">
    <property type="protein sequence ID" value="KRK80788.1"/>
    <property type="molecule type" value="Genomic_DNA"/>
</dbReference>
<dbReference type="InterPro" id="IPR024968">
    <property type="entry name" value="SlpA_C_lactobacillus"/>
</dbReference>
<name>A0A0R1KIF9_9LACO</name>